<protein>
    <recommendedName>
        <fullName evidence="2">Amidohydrolase-related domain-containing protein</fullName>
    </recommendedName>
</protein>
<dbReference type="InterPro" id="IPR050138">
    <property type="entry name" value="DHOase/Allantoinase_Hydrolase"/>
</dbReference>
<comment type="caution">
    <text evidence="3">The sequence shown here is derived from an EMBL/GenBank/DDBJ whole genome shotgun (WGS) entry which is preliminary data.</text>
</comment>
<evidence type="ECO:0000256" key="1">
    <source>
        <dbReference type="SAM" id="MobiDB-lite"/>
    </source>
</evidence>
<dbReference type="Proteomes" id="UP000187209">
    <property type="component" value="Unassembled WGS sequence"/>
</dbReference>
<dbReference type="PANTHER" id="PTHR43668">
    <property type="entry name" value="ALLANTOINASE"/>
    <property type="match status" value="1"/>
</dbReference>
<name>A0A1R2B2I5_9CILI</name>
<evidence type="ECO:0000313" key="3">
    <source>
        <dbReference type="EMBL" id="OMJ70895.1"/>
    </source>
</evidence>
<dbReference type="InterPro" id="IPR032466">
    <property type="entry name" value="Metal_Hydrolase"/>
</dbReference>
<feature type="region of interest" description="Disordered" evidence="1">
    <location>
        <begin position="209"/>
        <end position="245"/>
    </location>
</feature>
<feature type="domain" description="Amidohydrolase-related" evidence="2">
    <location>
        <begin position="558"/>
        <end position="631"/>
    </location>
</feature>
<dbReference type="InterPro" id="IPR011059">
    <property type="entry name" value="Metal-dep_hydrolase_composite"/>
</dbReference>
<dbReference type="SUPFAM" id="SSF51338">
    <property type="entry name" value="Composite domain of metallo-dependent hydrolases"/>
    <property type="match status" value="1"/>
</dbReference>
<dbReference type="GO" id="GO:0004038">
    <property type="term" value="F:allantoinase activity"/>
    <property type="evidence" value="ECO:0007669"/>
    <property type="project" value="TreeGrafter"/>
</dbReference>
<dbReference type="InterPro" id="IPR006680">
    <property type="entry name" value="Amidohydro-rel"/>
</dbReference>
<evidence type="ECO:0000259" key="2">
    <source>
        <dbReference type="Pfam" id="PF01979"/>
    </source>
</evidence>
<dbReference type="GO" id="GO:0005737">
    <property type="term" value="C:cytoplasm"/>
    <property type="evidence" value="ECO:0007669"/>
    <property type="project" value="TreeGrafter"/>
</dbReference>
<dbReference type="AlphaFoldDB" id="A0A1R2B2I5"/>
<gene>
    <name evidence="3" type="ORF">SteCoe_31032</name>
</gene>
<reference evidence="3 4" key="1">
    <citation type="submission" date="2016-11" db="EMBL/GenBank/DDBJ databases">
        <title>The macronuclear genome of Stentor coeruleus: a giant cell with tiny introns.</title>
        <authorList>
            <person name="Slabodnick M."/>
            <person name="Ruby J.G."/>
            <person name="Reiff S.B."/>
            <person name="Swart E.C."/>
            <person name="Gosai S."/>
            <person name="Prabakaran S."/>
            <person name="Witkowska E."/>
            <person name="Larue G.E."/>
            <person name="Fisher S."/>
            <person name="Freeman R.M."/>
            <person name="Gunawardena J."/>
            <person name="Chu W."/>
            <person name="Stover N.A."/>
            <person name="Gregory B.D."/>
            <person name="Nowacki M."/>
            <person name="Derisi J."/>
            <person name="Roy S.W."/>
            <person name="Marshall W.F."/>
            <person name="Sood P."/>
        </authorList>
    </citation>
    <scope>NUCLEOTIDE SEQUENCE [LARGE SCALE GENOMIC DNA]</scope>
    <source>
        <strain evidence="3">WM001</strain>
    </source>
</reference>
<keyword evidence="4" id="KW-1185">Reference proteome</keyword>
<dbReference type="EMBL" id="MPUH01001044">
    <property type="protein sequence ID" value="OMJ70895.1"/>
    <property type="molecule type" value="Genomic_DNA"/>
</dbReference>
<accession>A0A1R2B2I5</accession>
<dbReference type="Gene3D" id="3.20.20.140">
    <property type="entry name" value="Metal-dependent hydrolases"/>
    <property type="match status" value="2"/>
</dbReference>
<evidence type="ECO:0000313" key="4">
    <source>
        <dbReference type="Proteomes" id="UP000187209"/>
    </source>
</evidence>
<dbReference type="GO" id="GO:0006145">
    <property type="term" value="P:purine nucleobase catabolic process"/>
    <property type="evidence" value="ECO:0007669"/>
    <property type="project" value="TreeGrafter"/>
</dbReference>
<dbReference type="SUPFAM" id="SSF51556">
    <property type="entry name" value="Metallo-dependent hydrolases"/>
    <property type="match status" value="1"/>
</dbReference>
<proteinExistence type="predicted"/>
<sequence>MSRQGLVSKHIVITGHNISKNNRYPQPGIILILDEIIYEVITVKEEAAISDLYKTYKDWNPINYENYYISPGLIDTSSRTEWETLSDLTKQAISGGITLIAVEQGYYKQLNSENEHLYCDIFPLEVVHEGTNFESLPPKTCGLKMYLFPPAPQIKSISHLEYTLSKAQKKNLPLIIDPTLPDPRMLYMASPLRLEEVENREKANKGSFSSFASAFPQDPTKSPADSQESSEEESPLLKNSTLPNISELENSISTNENLKTFQYRNSQYDLPDISKLVLTEQKSYEESKSLNKNSGSVNIYDDLDLRIRNSQHNHEDLIKAEALTYANSGSTNYEPPKKTQSFSNFEIKIDLPPLPASPIDPMSPSPFPVSSSFISRISNRPQTFALKPLVIKSEPKVDVVCDYAHHLANYPVDWETTGVKKVLDCLNESGQMHFTGLSSASAINLIRKGKKKYKKITCEISGINLCFTSACISPGDTKFKNNPPVRNSANSNLLWDLLKMKGIDNISSCHAYISPHHKLTLNFQTALNGISSLGCTLQSVWFILNKPVSSNDQLEHYIVRLAKWMSLHPAQILGVSDCRGLICKGKYADLVVWNPREKSKISVDYSYYATSPYVGQGLLGKIKRVYLKGKIAYEE</sequence>
<organism evidence="3 4">
    <name type="scientific">Stentor coeruleus</name>
    <dbReference type="NCBI Taxonomy" id="5963"/>
    <lineage>
        <taxon>Eukaryota</taxon>
        <taxon>Sar</taxon>
        <taxon>Alveolata</taxon>
        <taxon>Ciliophora</taxon>
        <taxon>Postciliodesmatophora</taxon>
        <taxon>Heterotrichea</taxon>
        <taxon>Heterotrichida</taxon>
        <taxon>Stentoridae</taxon>
        <taxon>Stentor</taxon>
    </lineage>
</organism>
<dbReference type="OrthoDB" id="292450at2759"/>
<dbReference type="Pfam" id="PF01979">
    <property type="entry name" value="Amidohydro_1"/>
    <property type="match status" value="1"/>
</dbReference>
<dbReference type="PANTHER" id="PTHR43668:SF2">
    <property type="entry name" value="ALLANTOINASE"/>
    <property type="match status" value="1"/>
</dbReference>